<organism evidence="13 14">
    <name type="scientific">Pseudoduganella danionis</name>
    <dbReference type="NCBI Taxonomy" id="1890295"/>
    <lineage>
        <taxon>Bacteria</taxon>
        <taxon>Pseudomonadati</taxon>
        <taxon>Pseudomonadota</taxon>
        <taxon>Betaproteobacteria</taxon>
        <taxon>Burkholderiales</taxon>
        <taxon>Oxalobacteraceae</taxon>
        <taxon>Telluria group</taxon>
        <taxon>Pseudoduganella</taxon>
    </lineage>
</organism>
<accession>A0ABW9SLZ0</accession>
<evidence type="ECO:0000313" key="14">
    <source>
        <dbReference type="Proteomes" id="UP000735592"/>
    </source>
</evidence>
<dbReference type="RefSeq" id="WP_155434388.1">
    <property type="nucleotide sequence ID" value="NZ_JBHLXK010000004.1"/>
</dbReference>
<name>A0ABW9SLZ0_9BURK</name>
<dbReference type="PANTHER" id="PTHR30487:SF0">
    <property type="entry name" value="PREPILIN LEADER PEPTIDASE_N-METHYLTRANSFERASE-RELATED"/>
    <property type="match status" value="1"/>
</dbReference>
<evidence type="ECO:0000259" key="11">
    <source>
        <dbReference type="Pfam" id="PF01478"/>
    </source>
</evidence>
<evidence type="ECO:0000256" key="1">
    <source>
        <dbReference type="ARBA" id="ARBA00004429"/>
    </source>
</evidence>
<reference evidence="13 14" key="1">
    <citation type="submission" date="2019-11" db="EMBL/GenBank/DDBJ databases">
        <title>Type strains purchased from KCTC, JCM and DSMZ.</title>
        <authorList>
            <person name="Lu H."/>
        </authorList>
    </citation>
    <scope>NUCLEOTIDE SEQUENCE [LARGE SCALE GENOMIC DNA]</scope>
    <source>
        <strain evidence="13 14">DSM 103461</strain>
    </source>
</reference>
<comment type="similarity">
    <text evidence="2 8">Belongs to the peptidase A24 family.</text>
</comment>
<evidence type="ECO:0000256" key="3">
    <source>
        <dbReference type="ARBA" id="ARBA00022475"/>
    </source>
</evidence>
<evidence type="ECO:0000256" key="8">
    <source>
        <dbReference type="RuleBase" id="RU003793"/>
    </source>
</evidence>
<keyword evidence="5 9" id="KW-0812">Transmembrane</keyword>
<keyword evidence="9" id="KW-0489">Methyltransferase</keyword>
<dbReference type="InterPro" id="IPR010627">
    <property type="entry name" value="Prepilin_pept_A24_N"/>
</dbReference>
<evidence type="ECO:0000256" key="6">
    <source>
        <dbReference type="ARBA" id="ARBA00022989"/>
    </source>
</evidence>
<comment type="subcellular location">
    <subcellularLocation>
        <location evidence="1">Cell inner membrane</location>
        <topology evidence="1">Multi-pass membrane protein</topology>
    </subcellularLocation>
    <subcellularLocation>
        <location evidence="9">Cell membrane</location>
        <topology evidence="9">Multi-pass membrane protein</topology>
    </subcellularLocation>
</comment>
<feature type="transmembrane region" description="Helical" evidence="10">
    <location>
        <begin position="131"/>
        <end position="148"/>
    </location>
</feature>
<keyword evidence="6 10" id="KW-1133">Transmembrane helix</keyword>
<feature type="transmembrane region" description="Helical" evidence="10">
    <location>
        <begin position="160"/>
        <end position="177"/>
    </location>
</feature>
<evidence type="ECO:0000256" key="9">
    <source>
        <dbReference type="RuleBase" id="RU003794"/>
    </source>
</evidence>
<protein>
    <recommendedName>
        <fullName evidence="9">Prepilin leader peptidase/N-methyltransferase</fullName>
        <ecNumber evidence="9">2.1.1.-</ecNumber>
        <ecNumber evidence="9">3.4.23.43</ecNumber>
    </recommendedName>
</protein>
<sequence length="289" mass="31629">MTESSLLFAPAGMLSISLVAGLFGLLFGSFLNVVIHRLPKMMQRESDNYVASESGQPLPHTERYNLMLPRSACPQCGHQITALENIPVLSYLFLRGRCSQCKTPISARYPLIELLTGLLSAGVIWRLGSGWMGLSCLVFLYALIALTFIDLDTQLLPDDITLPLLWLGLLLNLNQLFVPLHEAVIGAAAGYLALWAIYWLFKLATGKEGMGYGDFKLLAALGAWMGWTMLPVIILLSSLVGAVVGICLIVFRRHGRNQPIPFGPYLAAAGLLAMMHGHELSALMRQLFG</sequence>
<feature type="domain" description="Prepilin type IV endopeptidase peptidase" evidence="11">
    <location>
        <begin position="137"/>
        <end position="246"/>
    </location>
</feature>
<dbReference type="Proteomes" id="UP000735592">
    <property type="component" value="Unassembled WGS sequence"/>
</dbReference>
<dbReference type="Pfam" id="PF06750">
    <property type="entry name" value="A24_N_bact"/>
    <property type="match status" value="1"/>
</dbReference>
<gene>
    <name evidence="13" type="ORF">GM655_09240</name>
</gene>
<keyword evidence="7 10" id="KW-0472">Membrane</keyword>
<dbReference type="EC" id="3.4.23.43" evidence="9"/>
<dbReference type="InterPro" id="IPR014032">
    <property type="entry name" value="Peptidase_A24A_bac"/>
</dbReference>
<comment type="catalytic activity">
    <reaction evidence="9">
        <text>Typically cleaves a -Gly-|-Phe- bond to release an N-terminal, basic peptide of 5-8 residues from type IV prepilin, and then N-methylates the new N-terminal amino group, the methyl donor being S-adenosyl-L-methionine.</text>
        <dbReference type="EC" id="3.4.23.43"/>
    </reaction>
</comment>
<feature type="transmembrane region" description="Helical" evidence="10">
    <location>
        <begin position="183"/>
        <end position="201"/>
    </location>
</feature>
<evidence type="ECO:0000259" key="12">
    <source>
        <dbReference type="Pfam" id="PF06750"/>
    </source>
</evidence>
<comment type="caution">
    <text evidence="13">The sequence shown here is derived from an EMBL/GenBank/DDBJ whole genome shotgun (WGS) entry which is preliminary data.</text>
</comment>
<keyword evidence="14" id="KW-1185">Reference proteome</keyword>
<dbReference type="InterPro" id="IPR050882">
    <property type="entry name" value="Prepilin_peptidase/N-MTase"/>
</dbReference>
<evidence type="ECO:0000256" key="7">
    <source>
        <dbReference type="ARBA" id="ARBA00023136"/>
    </source>
</evidence>
<comment type="function">
    <text evidence="9">Plays an essential role in type IV pili and type II pseudopili formation by proteolytically removing the leader sequence from substrate proteins and subsequently monomethylating the alpha-amino group of the newly exposed N-terminal phenylalanine.</text>
</comment>
<keyword evidence="9" id="KW-0378">Hydrolase</keyword>
<proteinExistence type="inferred from homology"/>
<evidence type="ECO:0000256" key="10">
    <source>
        <dbReference type="SAM" id="Phobius"/>
    </source>
</evidence>
<keyword evidence="4" id="KW-0997">Cell inner membrane</keyword>
<keyword evidence="9" id="KW-0808">Transferase</keyword>
<feature type="transmembrane region" description="Helical" evidence="10">
    <location>
        <begin position="221"/>
        <end position="251"/>
    </location>
</feature>
<dbReference type="PANTHER" id="PTHR30487">
    <property type="entry name" value="TYPE 4 PREPILIN-LIKE PROTEINS LEADER PEPTIDE-PROCESSING ENZYME"/>
    <property type="match status" value="1"/>
</dbReference>
<dbReference type="Pfam" id="PF01478">
    <property type="entry name" value="Peptidase_A24"/>
    <property type="match status" value="1"/>
</dbReference>
<evidence type="ECO:0000256" key="5">
    <source>
        <dbReference type="ARBA" id="ARBA00022692"/>
    </source>
</evidence>
<evidence type="ECO:0000256" key="2">
    <source>
        <dbReference type="ARBA" id="ARBA00005801"/>
    </source>
</evidence>
<dbReference type="PRINTS" id="PR00864">
    <property type="entry name" value="PREPILNPTASE"/>
</dbReference>
<dbReference type="EMBL" id="WNKW01000002">
    <property type="protein sequence ID" value="MTW33010.1"/>
    <property type="molecule type" value="Genomic_DNA"/>
</dbReference>
<evidence type="ECO:0000256" key="4">
    <source>
        <dbReference type="ARBA" id="ARBA00022519"/>
    </source>
</evidence>
<feature type="domain" description="Prepilin peptidase A24 N-terminal" evidence="12">
    <location>
        <begin position="22"/>
        <end position="126"/>
    </location>
</feature>
<keyword evidence="9" id="KW-0511">Multifunctional enzyme</keyword>
<keyword evidence="3" id="KW-1003">Cell membrane</keyword>
<dbReference type="InterPro" id="IPR000045">
    <property type="entry name" value="Prepilin_IV_endopep_pep"/>
</dbReference>
<dbReference type="EC" id="2.1.1.-" evidence="9"/>
<dbReference type="Gene3D" id="1.20.120.1220">
    <property type="match status" value="1"/>
</dbReference>
<feature type="transmembrane region" description="Helical" evidence="10">
    <location>
        <begin position="12"/>
        <end position="35"/>
    </location>
</feature>
<keyword evidence="9" id="KW-0645">Protease</keyword>
<evidence type="ECO:0000313" key="13">
    <source>
        <dbReference type="EMBL" id="MTW33010.1"/>
    </source>
</evidence>